<sequence length="376" mass="41514">MRLDRYQRHSLIDWFSQDSLKAATYAIVGCGAIGNEVAKNLALLGVGNVHLYDFDTIELHNLTRSVLFREEDVGENKAVVAAQRLKQLDPAINALAFPGDFWESMDLSAMHQYAAVFCCVDNFEARIRLNQLCRLSGTNLVNAGIDSRHVMVEVFPFADRPACTCYECNLPSSVYQRIQERYSCGWLKRVAYAERKVPTTIITSSLAGAHAASVGLRLGSAPGETDRPRRIYIDSITGNTTVSELSKNGNCLFCGEIDDEILIAKASSSVTSDLPGAANNAGETVLYSSDAILVTAHCVTCEPAGPKTIFARASDFDSRLRRCASCGQESVDFDIRDSFNIDELVGSYLGHRMPAKFLRFRAEWKTYVIQLEHIDA</sequence>
<evidence type="ECO:0000313" key="3">
    <source>
        <dbReference type="Proteomes" id="UP000187012"/>
    </source>
</evidence>
<protein>
    <submittedName>
        <fullName evidence="2">ThiF family protein</fullName>
    </submittedName>
</protein>
<dbReference type="Gene3D" id="3.40.50.720">
    <property type="entry name" value="NAD(P)-binding Rossmann-like Domain"/>
    <property type="match status" value="1"/>
</dbReference>
<feature type="domain" description="THIF-type NAD/FAD binding fold" evidence="1">
    <location>
        <begin position="15"/>
        <end position="244"/>
    </location>
</feature>
<dbReference type="GO" id="GO:0004792">
    <property type="term" value="F:thiosulfate-cyanide sulfurtransferase activity"/>
    <property type="evidence" value="ECO:0007669"/>
    <property type="project" value="TreeGrafter"/>
</dbReference>
<evidence type="ECO:0000259" key="1">
    <source>
        <dbReference type="Pfam" id="PF00899"/>
    </source>
</evidence>
<evidence type="ECO:0000313" key="2">
    <source>
        <dbReference type="EMBL" id="SIT45326.1"/>
    </source>
</evidence>
<name>A0A1N7SD71_9BURK</name>
<dbReference type="PANTHER" id="PTHR10953:SF102">
    <property type="entry name" value="ADENYLYLTRANSFERASE AND SULFURTRANSFERASE MOCS3"/>
    <property type="match status" value="1"/>
</dbReference>
<dbReference type="Proteomes" id="UP000187012">
    <property type="component" value="Unassembled WGS sequence"/>
</dbReference>
<organism evidence="2 3">
    <name type="scientific">Paraburkholderia ribeironis</name>
    <dbReference type="NCBI Taxonomy" id="1247936"/>
    <lineage>
        <taxon>Bacteria</taxon>
        <taxon>Pseudomonadati</taxon>
        <taxon>Pseudomonadota</taxon>
        <taxon>Betaproteobacteria</taxon>
        <taxon>Burkholderiales</taxon>
        <taxon>Burkholderiaceae</taxon>
        <taxon>Paraburkholderia</taxon>
    </lineage>
</organism>
<dbReference type="SUPFAM" id="SSF69572">
    <property type="entry name" value="Activating enzymes of the ubiquitin-like proteins"/>
    <property type="match status" value="1"/>
</dbReference>
<dbReference type="GO" id="GO:0016779">
    <property type="term" value="F:nucleotidyltransferase activity"/>
    <property type="evidence" value="ECO:0007669"/>
    <property type="project" value="TreeGrafter"/>
</dbReference>
<reference evidence="2 3" key="1">
    <citation type="submission" date="2016-12" db="EMBL/GenBank/DDBJ databases">
        <authorList>
            <person name="Song W.-J."/>
            <person name="Kurnit D.M."/>
        </authorList>
    </citation>
    <scope>NUCLEOTIDE SEQUENCE [LARGE SCALE GENOMIC DNA]</scope>
    <source>
        <strain evidence="2 3">STM7296</strain>
    </source>
</reference>
<dbReference type="Pfam" id="PF00899">
    <property type="entry name" value="ThiF"/>
    <property type="match status" value="1"/>
</dbReference>
<dbReference type="InterPro" id="IPR000594">
    <property type="entry name" value="ThiF_NAD_FAD-bd"/>
</dbReference>
<dbReference type="AlphaFoldDB" id="A0A1N7SD71"/>
<dbReference type="STRING" id="1247936.BN2475_540054"/>
<dbReference type="GO" id="GO:0005737">
    <property type="term" value="C:cytoplasm"/>
    <property type="evidence" value="ECO:0007669"/>
    <property type="project" value="TreeGrafter"/>
</dbReference>
<dbReference type="OrthoDB" id="8773615at2"/>
<dbReference type="GO" id="GO:0008641">
    <property type="term" value="F:ubiquitin-like modifier activating enzyme activity"/>
    <property type="evidence" value="ECO:0007669"/>
    <property type="project" value="InterPro"/>
</dbReference>
<accession>A0A1N7SD71</accession>
<dbReference type="PANTHER" id="PTHR10953">
    <property type="entry name" value="UBIQUITIN-ACTIVATING ENZYME E1"/>
    <property type="match status" value="1"/>
</dbReference>
<dbReference type="EMBL" id="CYGX02000054">
    <property type="protein sequence ID" value="SIT45326.1"/>
    <property type="molecule type" value="Genomic_DNA"/>
</dbReference>
<dbReference type="RefSeq" id="WP_094781904.1">
    <property type="nucleotide sequence ID" value="NZ_CYGX02000054.1"/>
</dbReference>
<proteinExistence type="predicted"/>
<keyword evidence="3" id="KW-1185">Reference proteome</keyword>
<gene>
    <name evidence="2" type="ORF">BN2475_540054</name>
</gene>
<dbReference type="InterPro" id="IPR035985">
    <property type="entry name" value="Ubiquitin-activating_enz"/>
</dbReference>
<dbReference type="InterPro" id="IPR045886">
    <property type="entry name" value="ThiF/MoeB/HesA"/>
</dbReference>